<dbReference type="AlphaFoldDB" id="A0A382EAR3"/>
<accession>A0A382EAR3</accession>
<evidence type="ECO:0000313" key="1">
    <source>
        <dbReference type="EMBL" id="SVB47154.1"/>
    </source>
</evidence>
<dbReference type="EMBL" id="UINC01043307">
    <property type="protein sequence ID" value="SVB47154.1"/>
    <property type="molecule type" value="Genomic_DNA"/>
</dbReference>
<protein>
    <submittedName>
        <fullName evidence="1">Uncharacterized protein</fullName>
    </submittedName>
</protein>
<gene>
    <name evidence="1" type="ORF">METZ01_LOCUS200008</name>
</gene>
<organism evidence="1">
    <name type="scientific">marine metagenome</name>
    <dbReference type="NCBI Taxonomy" id="408172"/>
    <lineage>
        <taxon>unclassified sequences</taxon>
        <taxon>metagenomes</taxon>
        <taxon>ecological metagenomes</taxon>
    </lineage>
</organism>
<reference evidence="1" key="1">
    <citation type="submission" date="2018-05" db="EMBL/GenBank/DDBJ databases">
        <authorList>
            <person name="Lanie J.A."/>
            <person name="Ng W.-L."/>
            <person name="Kazmierczak K.M."/>
            <person name="Andrzejewski T.M."/>
            <person name="Davidsen T.M."/>
            <person name="Wayne K.J."/>
            <person name="Tettelin H."/>
            <person name="Glass J.I."/>
            <person name="Rusch D."/>
            <person name="Podicherti R."/>
            <person name="Tsui H.-C.T."/>
            <person name="Winkler M.E."/>
        </authorList>
    </citation>
    <scope>NUCLEOTIDE SEQUENCE</scope>
</reference>
<name>A0A382EAR3_9ZZZZ</name>
<sequence length="138" mass="15270">MAGASTWNVCPSRGIKRHLTAVSNFDLVLCKPSLADLQSEHGWAGAVIELFGLRIHLMNVEDSEIHVEECYIKGNIGVLHPERSVGLELEHEKHPRTVRDLRTIHETFAPFGRTVGYLSEHGVVPENNKRGGGFASYG</sequence>
<proteinExistence type="predicted"/>